<keyword evidence="6" id="KW-1185">Reference proteome</keyword>
<dbReference type="PRINTS" id="PR00080">
    <property type="entry name" value="SDRFAMILY"/>
</dbReference>
<name>A0A109RE81_9LACT</name>
<sequence>MLAGKVVFISGSSRGIGAAIAKGFAKAGANVVINYRKSEEQARAVAEYCTSQGVQALLAKGDVTKQEGVHQVVKKVLDNFGRLDVLVNNVFSPFQFDAEKRKKVWQLSWEDYQRQLEGGLKATCLLTQAVLDTMMKNNSGSIINMVSNLVADPVVPYADYITTKAGIVGYTKSMAKDLGVFNIRVNGVAPGLVYPTDSTKTTKEILKEKIIESTPLARMVQVDDVVGPVLFLASDWSRMMTGQILYVDGGLVMQG</sequence>
<dbReference type="AlphaFoldDB" id="A0A109RE81"/>
<proteinExistence type="inferred from homology"/>
<dbReference type="InterPro" id="IPR036291">
    <property type="entry name" value="NAD(P)-bd_dom_sf"/>
</dbReference>
<dbReference type="FunFam" id="3.40.50.720:FF:000173">
    <property type="entry name" value="3-oxoacyl-[acyl-carrier protein] reductase"/>
    <property type="match status" value="1"/>
</dbReference>
<evidence type="ECO:0000256" key="1">
    <source>
        <dbReference type="ARBA" id="ARBA00006484"/>
    </source>
</evidence>
<protein>
    <submittedName>
        <fullName evidence="4">SDR family oxidoreductase</fullName>
    </submittedName>
</protein>
<dbReference type="EMBL" id="JAOTML010000003">
    <property type="protein sequence ID" value="MCY3053146.1"/>
    <property type="molecule type" value="Genomic_DNA"/>
</dbReference>
<organism evidence="4 5">
    <name type="scientific">Aerococcus urinae</name>
    <dbReference type="NCBI Taxonomy" id="1376"/>
    <lineage>
        <taxon>Bacteria</taxon>
        <taxon>Bacillati</taxon>
        <taxon>Bacillota</taxon>
        <taxon>Bacilli</taxon>
        <taxon>Lactobacillales</taxon>
        <taxon>Aerococcaceae</taxon>
        <taxon>Aerococcus</taxon>
    </lineage>
</organism>
<keyword evidence="2" id="KW-0560">Oxidoreductase</keyword>
<dbReference type="Proteomes" id="UP001069145">
    <property type="component" value="Unassembled WGS sequence"/>
</dbReference>
<accession>A0A109RE81</accession>
<dbReference type="GO" id="GO:0016491">
    <property type="term" value="F:oxidoreductase activity"/>
    <property type="evidence" value="ECO:0007669"/>
    <property type="project" value="UniProtKB-KW"/>
</dbReference>
<dbReference type="EMBL" id="CP065662">
    <property type="protein sequence ID" value="QPS01223.1"/>
    <property type="molecule type" value="Genomic_DNA"/>
</dbReference>
<evidence type="ECO:0000313" key="4">
    <source>
        <dbReference type="EMBL" id="QPS01223.1"/>
    </source>
</evidence>
<comment type="similarity">
    <text evidence="1">Belongs to the short-chain dehydrogenases/reductases (SDR) family.</text>
</comment>
<evidence type="ECO:0000313" key="5">
    <source>
        <dbReference type="Proteomes" id="UP000594771"/>
    </source>
</evidence>
<dbReference type="Proteomes" id="UP000594771">
    <property type="component" value="Chromosome"/>
</dbReference>
<dbReference type="OrthoDB" id="9803333at2"/>
<reference evidence="3" key="2">
    <citation type="submission" date="2022-09" db="EMBL/GenBank/DDBJ databases">
        <title>Aerococcus urinae taxonomy study.</title>
        <authorList>
            <person name="Christensen J."/>
            <person name="Senneby E."/>
        </authorList>
    </citation>
    <scope>NUCLEOTIDE SEQUENCE</scope>
    <source>
        <strain evidence="3">NLD-066-U95</strain>
    </source>
</reference>
<dbReference type="InterPro" id="IPR050259">
    <property type="entry name" value="SDR"/>
</dbReference>
<dbReference type="Gene3D" id="3.40.50.720">
    <property type="entry name" value="NAD(P)-binding Rossmann-like Domain"/>
    <property type="match status" value="1"/>
</dbReference>
<reference evidence="4 5" key="1">
    <citation type="submission" date="2020-12" db="EMBL/GenBank/DDBJ databases">
        <title>FDA dAtabase for Regulatory Grade micrObial Sequences (FDA-ARGOS): Supporting development and validation of Infectious Disease Dx tests.</title>
        <authorList>
            <person name="Sproer C."/>
            <person name="Gronow S."/>
            <person name="Severitt S."/>
            <person name="Schroder I."/>
            <person name="Tallon L."/>
            <person name="Sadzewicz L."/>
            <person name="Zhao X."/>
            <person name="Boylan J."/>
            <person name="Ott S."/>
            <person name="Bowen H."/>
            <person name="Vavikolanu K."/>
            <person name="Mehta A."/>
            <person name="Aluvathingal J."/>
            <person name="Nadendla S."/>
            <person name="Lowell S."/>
            <person name="Myers T."/>
            <person name="Yan Y."/>
            <person name="Sichtig H."/>
        </authorList>
    </citation>
    <scope>NUCLEOTIDE SEQUENCE [LARGE SCALE GENOMIC DNA]</scope>
    <source>
        <strain evidence="4 5">FDAARGOS_911</strain>
    </source>
</reference>
<evidence type="ECO:0000313" key="6">
    <source>
        <dbReference type="Proteomes" id="UP001069145"/>
    </source>
</evidence>
<evidence type="ECO:0000256" key="2">
    <source>
        <dbReference type="ARBA" id="ARBA00023002"/>
    </source>
</evidence>
<evidence type="ECO:0000313" key="3">
    <source>
        <dbReference type="EMBL" id="MCY3053146.1"/>
    </source>
</evidence>
<dbReference type="PANTHER" id="PTHR42879">
    <property type="entry name" value="3-OXOACYL-(ACYL-CARRIER-PROTEIN) REDUCTASE"/>
    <property type="match status" value="1"/>
</dbReference>
<dbReference type="RefSeq" id="WP_060777933.1">
    <property type="nucleotide sequence ID" value="NZ_CAJHLF010000003.1"/>
</dbReference>
<dbReference type="PANTHER" id="PTHR42879:SF2">
    <property type="entry name" value="3-OXOACYL-[ACYL-CARRIER-PROTEIN] REDUCTASE FABG"/>
    <property type="match status" value="1"/>
</dbReference>
<dbReference type="SUPFAM" id="SSF51735">
    <property type="entry name" value="NAD(P)-binding Rossmann-fold domains"/>
    <property type="match status" value="1"/>
</dbReference>
<dbReference type="Pfam" id="PF13561">
    <property type="entry name" value="adh_short_C2"/>
    <property type="match status" value="1"/>
</dbReference>
<gene>
    <name evidence="4" type="ORF">I6G68_07610</name>
    <name evidence="3" type="ORF">ODY43_04000</name>
</gene>
<dbReference type="GeneID" id="35767532"/>
<dbReference type="KEGG" id="aun:AWM73_02440"/>
<dbReference type="InterPro" id="IPR002347">
    <property type="entry name" value="SDR_fam"/>
</dbReference>
<dbReference type="PRINTS" id="PR00081">
    <property type="entry name" value="GDHRDH"/>
</dbReference>